<keyword evidence="1" id="KW-0805">Transcription regulation</keyword>
<reference evidence="6 7" key="1">
    <citation type="submission" date="2020-07" db="EMBL/GenBank/DDBJ databases">
        <authorList>
            <person name="Feng X."/>
        </authorList>
    </citation>
    <scope>NUCLEOTIDE SEQUENCE [LARGE SCALE GENOMIC DNA]</scope>
    <source>
        <strain evidence="6 7">JCM14086</strain>
    </source>
</reference>
<dbReference type="RefSeq" id="WP_185690999.1">
    <property type="nucleotide sequence ID" value="NZ_JACHVA010000006.1"/>
</dbReference>
<dbReference type="Gene3D" id="3.40.50.2300">
    <property type="match status" value="2"/>
</dbReference>
<dbReference type="Gene3D" id="1.10.260.40">
    <property type="entry name" value="lambda repressor-like DNA-binding domains"/>
    <property type="match status" value="1"/>
</dbReference>
<keyword evidence="3" id="KW-0804">Transcription</keyword>
<evidence type="ECO:0000313" key="7">
    <source>
        <dbReference type="Proteomes" id="UP000525652"/>
    </source>
</evidence>
<accession>A0A7X1AUH5</accession>
<dbReference type="PANTHER" id="PTHR30146:SF109">
    <property type="entry name" value="HTH-TYPE TRANSCRIPTIONAL REGULATOR GALS"/>
    <property type="match status" value="1"/>
</dbReference>
<sequence>MGTVRKYTQKDIAKEANVHPSTVSLAMSNSPSLAKATRERIQTIAKKMGYQPDPFLSQLATYKHHGHDGIFRGTIAFLINRNPAEKTPNLRPYKKYLTGATKKAETYGYQLKVFDLDREKVSGSRLRQIMLARGVKGILLCPQPRGIERIDDFDFDDFSCVSFGYSLRSPRFHVVNSHQFHAAMLCMKKLIEAGCQRIGFAVPPFHDSRVDHNYLAGYLTNLSQNPQLPILPPFTGDSFSQRSFTEWFNQNKPDGLLTVPYRIPEFLKSMQVDTKLNCKVAITTLNESTNDWPGIDEDGESIAASAVDLIVSMIRRGEMGIPSKPASILLEGTWVGNESFGSNMDTSSDPSCSSPSKEKPKRKRNQIRKTKAT</sequence>
<feature type="region of interest" description="Disordered" evidence="4">
    <location>
        <begin position="339"/>
        <end position="373"/>
    </location>
</feature>
<evidence type="ECO:0000256" key="3">
    <source>
        <dbReference type="ARBA" id="ARBA00023163"/>
    </source>
</evidence>
<dbReference type="SUPFAM" id="SSF47413">
    <property type="entry name" value="lambda repressor-like DNA-binding domains"/>
    <property type="match status" value="1"/>
</dbReference>
<dbReference type="SUPFAM" id="SSF53822">
    <property type="entry name" value="Periplasmic binding protein-like I"/>
    <property type="match status" value="1"/>
</dbReference>
<dbReference type="GO" id="GO:0003700">
    <property type="term" value="F:DNA-binding transcription factor activity"/>
    <property type="evidence" value="ECO:0007669"/>
    <property type="project" value="TreeGrafter"/>
</dbReference>
<proteinExistence type="predicted"/>
<dbReference type="InterPro" id="IPR028082">
    <property type="entry name" value="Peripla_BP_I"/>
</dbReference>
<dbReference type="PROSITE" id="PS50932">
    <property type="entry name" value="HTH_LACI_2"/>
    <property type="match status" value="1"/>
</dbReference>
<dbReference type="InterPro" id="IPR000843">
    <property type="entry name" value="HTH_LacI"/>
</dbReference>
<dbReference type="CDD" id="cd01392">
    <property type="entry name" value="HTH_LacI"/>
    <property type="match status" value="1"/>
</dbReference>
<evidence type="ECO:0000256" key="1">
    <source>
        <dbReference type="ARBA" id="ARBA00023015"/>
    </source>
</evidence>
<dbReference type="PANTHER" id="PTHR30146">
    <property type="entry name" value="LACI-RELATED TRANSCRIPTIONAL REPRESSOR"/>
    <property type="match status" value="1"/>
</dbReference>
<dbReference type="GO" id="GO:0000976">
    <property type="term" value="F:transcription cis-regulatory region binding"/>
    <property type="evidence" value="ECO:0007669"/>
    <property type="project" value="TreeGrafter"/>
</dbReference>
<evidence type="ECO:0000313" key="6">
    <source>
        <dbReference type="EMBL" id="MBC2600241.1"/>
    </source>
</evidence>
<protein>
    <submittedName>
        <fullName evidence="6">LacI family DNA-binding transcriptional regulator</fullName>
    </submittedName>
</protein>
<feature type="compositionally biased region" description="Basic residues" evidence="4">
    <location>
        <begin position="359"/>
        <end position="373"/>
    </location>
</feature>
<feature type="domain" description="HTH lacI-type" evidence="5">
    <location>
        <begin position="7"/>
        <end position="61"/>
    </location>
</feature>
<keyword evidence="2 6" id="KW-0238">DNA-binding</keyword>
<keyword evidence="7" id="KW-1185">Reference proteome</keyword>
<name>A0A7X1AUH5_9BACT</name>
<dbReference type="EMBL" id="JACHVA010000006">
    <property type="protein sequence ID" value="MBC2600241.1"/>
    <property type="molecule type" value="Genomic_DNA"/>
</dbReference>
<dbReference type="SMART" id="SM00354">
    <property type="entry name" value="HTH_LACI"/>
    <property type="match status" value="1"/>
</dbReference>
<dbReference type="Pfam" id="PF00356">
    <property type="entry name" value="LacI"/>
    <property type="match status" value="1"/>
</dbReference>
<dbReference type="Proteomes" id="UP000525652">
    <property type="component" value="Unassembled WGS sequence"/>
</dbReference>
<dbReference type="AlphaFoldDB" id="A0A7X1AUH5"/>
<organism evidence="6 7">
    <name type="scientific">Puniceicoccus vermicola</name>
    <dbReference type="NCBI Taxonomy" id="388746"/>
    <lineage>
        <taxon>Bacteria</taxon>
        <taxon>Pseudomonadati</taxon>
        <taxon>Verrucomicrobiota</taxon>
        <taxon>Opitutia</taxon>
        <taxon>Puniceicoccales</taxon>
        <taxon>Puniceicoccaceae</taxon>
        <taxon>Puniceicoccus</taxon>
    </lineage>
</organism>
<evidence type="ECO:0000259" key="5">
    <source>
        <dbReference type="PROSITE" id="PS50932"/>
    </source>
</evidence>
<gene>
    <name evidence="6" type="ORF">H5P30_00435</name>
</gene>
<dbReference type="InterPro" id="IPR010982">
    <property type="entry name" value="Lambda_DNA-bd_dom_sf"/>
</dbReference>
<evidence type="ECO:0000256" key="2">
    <source>
        <dbReference type="ARBA" id="ARBA00023125"/>
    </source>
</evidence>
<evidence type="ECO:0000256" key="4">
    <source>
        <dbReference type="SAM" id="MobiDB-lite"/>
    </source>
</evidence>
<comment type="caution">
    <text evidence="6">The sequence shown here is derived from an EMBL/GenBank/DDBJ whole genome shotgun (WGS) entry which is preliminary data.</text>
</comment>